<dbReference type="GO" id="GO:0051539">
    <property type="term" value="F:4 iron, 4 sulfur cluster binding"/>
    <property type="evidence" value="ECO:0007669"/>
    <property type="project" value="UniProtKB-KW"/>
</dbReference>
<dbReference type="Gene3D" id="1.20.930.80">
    <property type="match status" value="1"/>
</dbReference>
<dbReference type="InterPro" id="IPR007238">
    <property type="entry name" value="DNA_primase_lsu_euk/arc"/>
</dbReference>
<proteinExistence type="predicted"/>
<keyword evidence="10" id="KW-1185">Reference proteome</keyword>
<reference evidence="9" key="2">
    <citation type="journal article" date="2023" name="BMC Genomics">
        <title>Pest status, molecular evolution, and epigenetic factors derived from the genome assembly of Frankliniella fusca, a thysanopteran phytovirus vector.</title>
        <authorList>
            <person name="Catto M.A."/>
            <person name="Labadie P.E."/>
            <person name="Jacobson A.L."/>
            <person name="Kennedy G.G."/>
            <person name="Srinivasan R."/>
            <person name="Hunt B.G."/>
        </authorList>
    </citation>
    <scope>NUCLEOTIDE SEQUENCE</scope>
    <source>
        <strain evidence="9">PL_HMW_Pooled</strain>
    </source>
</reference>
<dbReference type="Pfam" id="PF04104">
    <property type="entry name" value="DNA_primase_lrg"/>
    <property type="match status" value="1"/>
</dbReference>
<keyword evidence="3" id="KW-0639">Primosome</keyword>
<comment type="cofactor">
    <cofactor evidence="1">
        <name>[4Fe-4S] cluster</name>
        <dbReference type="ChEBI" id="CHEBI:49883"/>
    </cofactor>
</comment>
<comment type="caution">
    <text evidence="9">The sequence shown here is derived from an EMBL/GenBank/DDBJ whole genome shotgun (WGS) entry which is preliminary data.</text>
</comment>
<organism evidence="9 10">
    <name type="scientific">Frankliniella fusca</name>
    <dbReference type="NCBI Taxonomy" id="407009"/>
    <lineage>
        <taxon>Eukaryota</taxon>
        <taxon>Metazoa</taxon>
        <taxon>Ecdysozoa</taxon>
        <taxon>Arthropoda</taxon>
        <taxon>Hexapoda</taxon>
        <taxon>Insecta</taxon>
        <taxon>Pterygota</taxon>
        <taxon>Neoptera</taxon>
        <taxon>Paraneoptera</taxon>
        <taxon>Thysanoptera</taxon>
        <taxon>Terebrantia</taxon>
        <taxon>Thripoidea</taxon>
        <taxon>Thripidae</taxon>
        <taxon>Frankliniella</taxon>
    </lineage>
</organism>
<gene>
    <name evidence="9" type="ORF">KUF71_004780</name>
</gene>
<dbReference type="GO" id="GO:0006270">
    <property type="term" value="P:DNA replication initiation"/>
    <property type="evidence" value="ECO:0007669"/>
    <property type="project" value="TreeGrafter"/>
</dbReference>
<keyword evidence="7" id="KW-0411">Iron-sulfur</keyword>
<dbReference type="Proteomes" id="UP001219518">
    <property type="component" value="Unassembled WGS sequence"/>
</dbReference>
<protein>
    <submittedName>
        <fullName evidence="9">DNA primase large subunit</fullName>
    </submittedName>
</protein>
<dbReference type="PANTHER" id="PTHR10537">
    <property type="entry name" value="DNA PRIMASE LARGE SUBUNIT"/>
    <property type="match status" value="1"/>
</dbReference>
<evidence type="ECO:0000313" key="10">
    <source>
        <dbReference type="Proteomes" id="UP001219518"/>
    </source>
</evidence>
<evidence type="ECO:0000256" key="6">
    <source>
        <dbReference type="ARBA" id="ARBA00023004"/>
    </source>
</evidence>
<dbReference type="GO" id="GO:0006269">
    <property type="term" value="P:DNA replication, synthesis of primer"/>
    <property type="evidence" value="ECO:0007669"/>
    <property type="project" value="UniProtKB-KW"/>
</dbReference>
<dbReference type="GO" id="GO:0046872">
    <property type="term" value="F:metal ion binding"/>
    <property type="evidence" value="ECO:0007669"/>
    <property type="project" value="UniProtKB-KW"/>
</dbReference>
<evidence type="ECO:0000256" key="1">
    <source>
        <dbReference type="ARBA" id="ARBA00001966"/>
    </source>
</evidence>
<evidence type="ECO:0000256" key="3">
    <source>
        <dbReference type="ARBA" id="ARBA00022515"/>
    </source>
</evidence>
<dbReference type="AlphaFoldDB" id="A0AAE1LAZ5"/>
<dbReference type="Pfam" id="PF26466">
    <property type="entry name" value="DNA_primase_lrg_N"/>
    <property type="match status" value="1"/>
</dbReference>
<evidence type="ECO:0000256" key="7">
    <source>
        <dbReference type="ARBA" id="ARBA00023014"/>
    </source>
</evidence>
<dbReference type="GO" id="GO:0005658">
    <property type="term" value="C:alpha DNA polymerase:primase complex"/>
    <property type="evidence" value="ECO:0007669"/>
    <property type="project" value="TreeGrafter"/>
</dbReference>
<evidence type="ECO:0000313" key="9">
    <source>
        <dbReference type="EMBL" id="KAK3912830.1"/>
    </source>
</evidence>
<feature type="domain" description="DNA primase large subunit C-terminal" evidence="8">
    <location>
        <begin position="258"/>
        <end position="421"/>
    </location>
</feature>
<dbReference type="EMBL" id="JAHWGI010000302">
    <property type="protein sequence ID" value="KAK3912830.1"/>
    <property type="molecule type" value="Genomic_DNA"/>
</dbReference>
<evidence type="ECO:0000259" key="8">
    <source>
        <dbReference type="Pfam" id="PF04104"/>
    </source>
</evidence>
<keyword evidence="5" id="KW-0479">Metal-binding</keyword>
<evidence type="ECO:0000256" key="2">
    <source>
        <dbReference type="ARBA" id="ARBA00022485"/>
    </source>
</evidence>
<name>A0AAE1LAZ5_9NEOP</name>
<dbReference type="InterPro" id="IPR058560">
    <property type="entry name" value="DNA_primase_C"/>
</dbReference>
<reference evidence="9" key="1">
    <citation type="submission" date="2021-07" db="EMBL/GenBank/DDBJ databases">
        <authorList>
            <person name="Catto M.A."/>
            <person name="Jacobson A."/>
            <person name="Kennedy G."/>
            <person name="Labadie P."/>
            <person name="Hunt B.G."/>
            <person name="Srinivasan R."/>
        </authorList>
    </citation>
    <scope>NUCLEOTIDE SEQUENCE</scope>
    <source>
        <strain evidence="9">PL_HMW_Pooled</strain>
        <tissue evidence="9">Head</tissue>
    </source>
</reference>
<accession>A0AAE1LAZ5</accession>
<evidence type="ECO:0000256" key="5">
    <source>
        <dbReference type="ARBA" id="ARBA00022723"/>
    </source>
</evidence>
<sequence length="454" mass="52801">MTFYFKPPRGDIQFHRLQECVEERINYLKYVTISEDISECNDNERFKFEYLTDGSALDRTGHFMLRIFASKLDGLKNFLLHSEKALFEKRLKYLQHFEVKRELQTALRHVKEILGSGLLLPRYKMFLQNFIGLCEKIVKGCGLCQVFSKVHSLNCSKISISVPFTLCLPMVGSRMVDLKGGFALVPCGRWISLLSCVFTDHIKFGLEQLLQSESCQVIWDDDRMKHLFQIIKQKPDFHGSAAEPNTMALLAKEIDEKSMIFPPCMKNMHSILRYRHRLSHSSRFYYSLFLKEVGMPISESLQFWSQEYSQSNGKCSSCTHSWQRDYKRYVYSIKHIYGLEGSRRLYRSPHCKQVQDMSMSPSSDGGCPFASFDNDKLLNCLHQDIKSDKNHLERLFEVKDKESPVEACKLYCKMLHCVVKKNSHLAGTERISGKEEDTLSALYPSKFYKYISEN</sequence>
<dbReference type="PANTHER" id="PTHR10537:SF4">
    <property type="entry name" value="DNA PRIMASE LARGE SUBUNIT"/>
    <property type="match status" value="1"/>
</dbReference>
<keyword evidence="4" id="KW-0235">DNA replication</keyword>
<evidence type="ECO:0000256" key="4">
    <source>
        <dbReference type="ARBA" id="ARBA00022705"/>
    </source>
</evidence>
<keyword evidence="2" id="KW-0004">4Fe-4S</keyword>
<keyword evidence="6" id="KW-0408">Iron</keyword>